<keyword evidence="3" id="KW-0012">Acyltransferase</keyword>
<organism evidence="3 4">
    <name type="scientific">Achromobacter pestifer</name>
    <dbReference type="NCBI Taxonomy" id="1353889"/>
    <lineage>
        <taxon>Bacteria</taxon>
        <taxon>Pseudomonadati</taxon>
        <taxon>Pseudomonadota</taxon>
        <taxon>Betaproteobacteria</taxon>
        <taxon>Burkholderiales</taxon>
        <taxon>Alcaligenaceae</taxon>
        <taxon>Achromobacter</taxon>
    </lineage>
</organism>
<dbReference type="GO" id="GO:0000271">
    <property type="term" value="P:polysaccharide biosynthetic process"/>
    <property type="evidence" value="ECO:0007669"/>
    <property type="project" value="TreeGrafter"/>
</dbReference>
<evidence type="ECO:0000259" key="2">
    <source>
        <dbReference type="Pfam" id="PF01757"/>
    </source>
</evidence>
<feature type="transmembrane region" description="Helical" evidence="1">
    <location>
        <begin position="164"/>
        <end position="183"/>
    </location>
</feature>
<dbReference type="Pfam" id="PF01757">
    <property type="entry name" value="Acyl_transf_3"/>
    <property type="match status" value="1"/>
</dbReference>
<sequence>MIRNIPALTGVRGYAALWVVLMHYTWGAGIKGDGLFMHILLYGFSGVIVFLVLSGFVMAHVYPEFRKSVNPAPYRAYFYKRIARIYPMHLVTLFAFLALMKAGYPIETPNETAYTFGLNLLLIQAWGFVNQFSWNALSWTISVEMFAYIWFPFTALVMFKLPRFFAAAVMAGVVWILIEMPHVRLLQSAGIDVNGIVLAHGNFLIQFSSVFVAGVALYRVVEGIDKLPAAVSDGLIIAGIAVFAYACATPFHSWIMTCGALLLIAGLLCDKGLGRLLFGNRVSVFLGEISYSLYLTHFLLNVVLSIEIAGLRLADKISLAICTATISYYLIERPSRRILRKLGTRRKMVAQADVVPATT</sequence>
<protein>
    <submittedName>
        <fullName evidence="3">Acyltransferase</fullName>
    </submittedName>
</protein>
<dbReference type="PANTHER" id="PTHR23028:SF131">
    <property type="entry name" value="BLR2367 PROTEIN"/>
    <property type="match status" value="1"/>
</dbReference>
<dbReference type="Proteomes" id="UP000500970">
    <property type="component" value="Chromosome"/>
</dbReference>
<dbReference type="GO" id="GO:0016747">
    <property type="term" value="F:acyltransferase activity, transferring groups other than amino-acyl groups"/>
    <property type="evidence" value="ECO:0007669"/>
    <property type="project" value="InterPro"/>
</dbReference>
<accession>A0A7D4DUW3</accession>
<feature type="transmembrane region" description="Helical" evidence="1">
    <location>
        <begin position="227"/>
        <end position="245"/>
    </location>
</feature>
<feature type="transmembrane region" description="Helical" evidence="1">
    <location>
        <begin position="136"/>
        <end position="157"/>
    </location>
</feature>
<keyword evidence="4" id="KW-1185">Reference proteome</keyword>
<feature type="transmembrane region" description="Helical" evidence="1">
    <location>
        <begin position="39"/>
        <end position="62"/>
    </location>
</feature>
<feature type="transmembrane region" description="Helical" evidence="1">
    <location>
        <begin position="6"/>
        <end position="27"/>
    </location>
</feature>
<feature type="transmembrane region" description="Helical" evidence="1">
    <location>
        <begin position="203"/>
        <end position="220"/>
    </location>
</feature>
<dbReference type="AlphaFoldDB" id="A0A7D4DUW3"/>
<dbReference type="PANTHER" id="PTHR23028">
    <property type="entry name" value="ACETYLTRANSFERASE"/>
    <property type="match status" value="1"/>
</dbReference>
<dbReference type="GO" id="GO:0016020">
    <property type="term" value="C:membrane"/>
    <property type="evidence" value="ECO:0007669"/>
    <property type="project" value="TreeGrafter"/>
</dbReference>
<feature type="transmembrane region" description="Helical" evidence="1">
    <location>
        <begin position="282"/>
        <end position="304"/>
    </location>
</feature>
<keyword evidence="1" id="KW-1133">Transmembrane helix</keyword>
<gene>
    <name evidence="3" type="ORF">FOC84_01975</name>
</gene>
<dbReference type="InterPro" id="IPR002656">
    <property type="entry name" value="Acyl_transf_3_dom"/>
</dbReference>
<evidence type="ECO:0000256" key="1">
    <source>
        <dbReference type="SAM" id="Phobius"/>
    </source>
</evidence>
<dbReference type="EMBL" id="CP053985">
    <property type="protein sequence ID" value="QKH33772.1"/>
    <property type="molecule type" value="Genomic_DNA"/>
</dbReference>
<dbReference type="KEGG" id="apes:FOC84_01975"/>
<feature type="domain" description="Acyltransferase 3" evidence="2">
    <location>
        <begin position="6"/>
        <end position="300"/>
    </location>
</feature>
<keyword evidence="3" id="KW-0808">Transferase</keyword>
<dbReference type="RefSeq" id="WP_173142955.1">
    <property type="nucleotide sequence ID" value="NZ_CP053985.1"/>
</dbReference>
<name>A0A7D4DUW3_9BURK</name>
<feature type="transmembrane region" description="Helical" evidence="1">
    <location>
        <begin position="82"/>
        <end position="100"/>
    </location>
</feature>
<dbReference type="InterPro" id="IPR050879">
    <property type="entry name" value="Acyltransferase_3"/>
</dbReference>
<keyword evidence="1" id="KW-0472">Membrane</keyword>
<proteinExistence type="predicted"/>
<evidence type="ECO:0000313" key="4">
    <source>
        <dbReference type="Proteomes" id="UP000500970"/>
    </source>
</evidence>
<feature type="transmembrane region" description="Helical" evidence="1">
    <location>
        <begin position="310"/>
        <end position="331"/>
    </location>
</feature>
<feature type="transmembrane region" description="Helical" evidence="1">
    <location>
        <begin position="251"/>
        <end position="270"/>
    </location>
</feature>
<evidence type="ECO:0000313" key="3">
    <source>
        <dbReference type="EMBL" id="QKH33772.1"/>
    </source>
</evidence>
<reference evidence="3 4" key="1">
    <citation type="submission" date="2020-05" db="EMBL/GenBank/DDBJ databases">
        <title>FDA dAtabase for Regulatory Grade micrObial Sequences (FDA-ARGOS): Supporting development and validation of Infectious Disease Dx tests.</title>
        <authorList>
            <person name="Sproer C."/>
            <person name="Gronow S."/>
            <person name="Severitt S."/>
            <person name="Schroder I."/>
            <person name="Tallon L."/>
            <person name="Sadzewicz L."/>
            <person name="Zhao X."/>
            <person name="Vavikolanu K."/>
            <person name="Mehta A."/>
            <person name="Aluvathingal J."/>
            <person name="Nadendla S."/>
            <person name="Myers T."/>
            <person name="Yan Y."/>
            <person name="Sichtig H."/>
        </authorList>
    </citation>
    <scope>NUCLEOTIDE SEQUENCE [LARGE SCALE GENOMIC DNA]</scope>
    <source>
        <strain evidence="3 4">FDAARGOS_790</strain>
    </source>
</reference>
<keyword evidence="1" id="KW-0812">Transmembrane</keyword>